<feature type="region of interest" description="Disordered" evidence="1">
    <location>
        <begin position="55"/>
        <end position="96"/>
    </location>
</feature>
<dbReference type="EMBL" id="KQ760129">
    <property type="protein sequence ID" value="OAD61841.1"/>
    <property type="molecule type" value="Genomic_DNA"/>
</dbReference>
<name>A0A310STG3_9HYME</name>
<evidence type="ECO:0000313" key="2">
    <source>
        <dbReference type="EMBL" id="OAD61841.1"/>
    </source>
</evidence>
<keyword evidence="3" id="KW-1185">Reference proteome</keyword>
<feature type="region of interest" description="Disordered" evidence="1">
    <location>
        <begin position="1"/>
        <end position="40"/>
    </location>
</feature>
<accession>A0A310STG3</accession>
<evidence type="ECO:0000256" key="1">
    <source>
        <dbReference type="SAM" id="MobiDB-lite"/>
    </source>
</evidence>
<reference evidence="2 3" key="1">
    <citation type="submission" date="2015-07" db="EMBL/GenBank/DDBJ databases">
        <title>The genome of Eufriesea mexicana.</title>
        <authorList>
            <person name="Pan H."/>
            <person name="Kapheim K."/>
        </authorList>
    </citation>
    <scope>NUCLEOTIDE SEQUENCE [LARGE SCALE GENOMIC DNA]</scope>
    <source>
        <strain evidence="2">0111107269</strain>
        <tissue evidence="2">Whole body</tissue>
    </source>
</reference>
<proteinExistence type="predicted"/>
<sequence>MEGQRGKSWIDRVNRGPAKKRRKIGNTTGAEEMSGGLGWTEEVENSLRTCEDLRTSLIPSSGEGEAEDSLRTCEVPQTFLTPSSDDVTNRSRYKAI</sequence>
<evidence type="ECO:0000313" key="3">
    <source>
        <dbReference type="Proteomes" id="UP000250275"/>
    </source>
</evidence>
<protein>
    <submittedName>
        <fullName evidence="2">Uncharacterized protein</fullName>
    </submittedName>
</protein>
<gene>
    <name evidence="2" type="ORF">WN48_08348</name>
</gene>
<organism evidence="2 3">
    <name type="scientific">Eufriesea mexicana</name>
    <dbReference type="NCBI Taxonomy" id="516756"/>
    <lineage>
        <taxon>Eukaryota</taxon>
        <taxon>Metazoa</taxon>
        <taxon>Ecdysozoa</taxon>
        <taxon>Arthropoda</taxon>
        <taxon>Hexapoda</taxon>
        <taxon>Insecta</taxon>
        <taxon>Pterygota</taxon>
        <taxon>Neoptera</taxon>
        <taxon>Endopterygota</taxon>
        <taxon>Hymenoptera</taxon>
        <taxon>Apocrita</taxon>
        <taxon>Aculeata</taxon>
        <taxon>Apoidea</taxon>
        <taxon>Anthophila</taxon>
        <taxon>Apidae</taxon>
        <taxon>Eufriesea</taxon>
    </lineage>
</organism>
<dbReference type="Proteomes" id="UP000250275">
    <property type="component" value="Unassembled WGS sequence"/>
</dbReference>
<dbReference type="AlphaFoldDB" id="A0A310STG3"/>
<feature type="compositionally biased region" description="Basic and acidic residues" evidence="1">
    <location>
        <begin position="1"/>
        <end position="14"/>
    </location>
</feature>